<dbReference type="SUPFAM" id="SSF51445">
    <property type="entry name" value="(Trans)glycosidases"/>
    <property type="match status" value="1"/>
</dbReference>
<evidence type="ECO:0000313" key="3">
    <source>
        <dbReference type="Proteomes" id="UP001500218"/>
    </source>
</evidence>
<proteinExistence type="predicted"/>
<dbReference type="InterPro" id="IPR017853">
    <property type="entry name" value="GH"/>
</dbReference>
<organism evidence="2 3">
    <name type="scientific">Luedemannella flava</name>
    <dbReference type="NCBI Taxonomy" id="349316"/>
    <lineage>
        <taxon>Bacteria</taxon>
        <taxon>Bacillati</taxon>
        <taxon>Actinomycetota</taxon>
        <taxon>Actinomycetes</taxon>
        <taxon>Micromonosporales</taxon>
        <taxon>Micromonosporaceae</taxon>
        <taxon>Luedemannella</taxon>
    </lineage>
</organism>
<dbReference type="Proteomes" id="UP001500218">
    <property type="component" value="Unassembled WGS sequence"/>
</dbReference>
<feature type="region of interest" description="Disordered" evidence="1">
    <location>
        <begin position="25"/>
        <end position="75"/>
    </location>
</feature>
<dbReference type="Gene3D" id="3.20.20.80">
    <property type="entry name" value="Glycosidases"/>
    <property type="match status" value="1"/>
</dbReference>
<reference evidence="3" key="1">
    <citation type="journal article" date="2019" name="Int. J. Syst. Evol. Microbiol.">
        <title>The Global Catalogue of Microorganisms (GCM) 10K type strain sequencing project: providing services to taxonomists for standard genome sequencing and annotation.</title>
        <authorList>
            <consortium name="The Broad Institute Genomics Platform"/>
            <consortium name="The Broad Institute Genome Sequencing Center for Infectious Disease"/>
            <person name="Wu L."/>
            <person name="Ma J."/>
        </authorList>
    </citation>
    <scope>NUCLEOTIDE SEQUENCE [LARGE SCALE GENOMIC DNA]</scope>
    <source>
        <strain evidence="3">JCM 13250</strain>
    </source>
</reference>
<comment type="caution">
    <text evidence="2">The sequence shown here is derived from an EMBL/GenBank/DDBJ whole genome shotgun (WGS) entry which is preliminary data.</text>
</comment>
<gene>
    <name evidence="2" type="ORF">GCM10009682_16300</name>
</gene>
<dbReference type="RefSeq" id="WP_425560377.1">
    <property type="nucleotide sequence ID" value="NZ_BAAALT010000039.1"/>
</dbReference>
<evidence type="ECO:0000313" key="2">
    <source>
        <dbReference type="EMBL" id="GAA1795303.1"/>
    </source>
</evidence>
<name>A0ABP4Y0T2_9ACTN</name>
<keyword evidence="3" id="KW-1185">Reference proteome</keyword>
<accession>A0ABP4Y0T2</accession>
<sequence length="75" mass="7729">MDNFEGAYGYDKRFGIVRVDYDTQVRTPSAAPSGCATRSPRGGPTPDLASGRGGAAGQSTSGPFSRSAERAVCGE</sequence>
<protein>
    <submittedName>
        <fullName evidence="2">Uncharacterized protein</fullName>
    </submittedName>
</protein>
<evidence type="ECO:0000256" key="1">
    <source>
        <dbReference type="SAM" id="MobiDB-lite"/>
    </source>
</evidence>
<dbReference type="EMBL" id="BAAALT010000039">
    <property type="protein sequence ID" value="GAA1795303.1"/>
    <property type="molecule type" value="Genomic_DNA"/>
</dbReference>